<dbReference type="InterPro" id="IPR043993">
    <property type="entry name" value="T4SS_pilin"/>
</dbReference>
<protein>
    <submittedName>
        <fullName evidence="3">Uncharacterized protein</fullName>
    </submittedName>
</protein>
<dbReference type="STRING" id="1817825.A2720_00105"/>
<organism evidence="3 4">
    <name type="scientific">Candidatus Doudnabacteria bacterium RIFCSPHIGHO2_01_FULL_46_24</name>
    <dbReference type="NCBI Taxonomy" id="1817825"/>
    <lineage>
        <taxon>Bacteria</taxon>
        <taxon>Candidatus Doudnaibacteriota</taxon>
    </lineage>
</organism>
<dbReference type="Proteomes" id="UP000178892">
    <property type="component" value="Unassembled WGS sequence"/>
</dbReference>
<gene>
    <name evidence="3" type="ORF">A2720_00105</name>
</gene>
<proteinExistence type="predicted"/>
<name>A0A1F5NW81_9BACT</name>
<keyword evidence="1" id="KW-1133">Transmembrane helix</keyword>
<keyword evidence="2" id="KW-0732">Signal</keyword>
<evidence type="ECO:0000256" key="1">
    <source>
        <dbReference type="SAM" id="Phobius"/>
    </source>
</evidence>
<evidence type="ECO:0000313" key="3">
    <source>
        <dbReference type="EMBL" id="OGE81782.1"/>
    </source>
</evidence>
<evidence type="ECO:0000313" key="4">
    <source>
        <dbReference type="Proteomes" id="UP000178892"/>
    </source>
</evidence>
<dbReference type="AlphaFoldDB" id="A0A1F5NW81"/>
<keyword evidence="1" id="KW-0472">Membrane</keyword>
<reference evidence="3 4" key="1">
    <citation type="journal article" date="2016" name="Nat. Commun.">
        <title>Thousands of microbial genomes shed light on interconnected biogeochemical processes in an aquifer system.</title>
        <authorList>
            <person name="Anantharaman K."/>
            <person name="Brown C.T."/>
            <person name="Hug L.A."/>
            <person name="Sharon I."/>
            <person name="Castelle C.J."/>
            <person name="Probst A.J."/>
            <person name="Thomas B.C."/>
            <person name="Singh A."/>
            <person name="Wilkins M.J."/>
            <person name="Karaoz U."/>
            <person name="Brodie E.L."/>
            <person name="Williams K.H."/>
            <person name="Hubbard S.S."/>
            <person name="Banfield J.F."/>
        </authorList>
    </citation>
    <scope>NUCLEOTIDE SEQUENCE [LARGE SCALE GENOMIC DNA]</scope>
</reference>
<feature type="transmembrane region" description="Helical" evidence="1">
    <location>
        <begin position="90"/>
        <end position="111"/>
    </location>
</feature>
<dbReference type="EMBL" id="MFEL01000004">
    <property type="protein sequence ID" value="OGE81782.1"/>
    <property type="molecule type" value="Genomic_DNA"/>
</dbReference>
<feature type="transmembrane region" description="Helical" evidence="1">
    <location>
        <begin position="47"/>
        <end position="69"/>
    </location>
</feature>
<accession>A0A1F5NW81</accession>
<sequence>MKFVIVIFIVIVALLNLSNLAQANHITNPAEGIFVDFGGDNNTFGYLFGVFLNALLGLAGIAAILFLVIGGFQYMTSGANQEMAETGKKTVTNAIIGIVVIILSYVIVNVINNILK</sequence>
<evidence type="ECO:0000256" key="2">
    <source>
        <dbReference type="SAM" id="SignalP"/>
    </source>
</evidence>
<keyword evidence="1" id="KW-0812">Transmembrane</keyword>
<feature type="chain" id="PRO_5009520218" evidence="2">
    <location>
        <begin position="24"/>
        <end position="116"/>
    </location>
</feature>
<feature type="signal peptide" evidence="2">
    <location>
        <begin position="1"/>
        <end position="23"/>
    </location>
</feature>
<dbReference type="NCBIfam" id="NF045849">
    <property type="entry name" value="ICE_MMCAP2_0565"/>
    <property type="match status" value="1"/>
</dbReference>
<dbReference type="Pfam" id="PF18895">
    <property type="entry name" value="T4SS_pilin"/>
    <property type="match status" value="1"/>
</dbReference>
<comment type="caution">
    <text evidence="3">The sequence shown here is derived from an EMBL/GenBank/DDBJ whole genome shotgun (WGS) entry which is preliminary data.</text>
</comment>